<sequence length="333" mass="36105">MPAVLVRDFEHGLDLDQVLLVREADRRQRRDGGEFLKLTLGDRTGGVAAMIWEDIAPALELCRAGSPVHVVGRFEVHQRWGAQITIRALRPALDGTFDPAELKDGPPREVGQMEADLRELVGTVQDPYLRRLLDAFFGEGSETWALYRIAPAAKHYHQAYLHGLLEHSLTVAQAVSAISATFPGIDRDVAVTGALLHDIGKLEAYTCDAPIDMTDAGRLQGEIPLGYYRVRRVIEDLVGFPAGLAQSVLHIILAHHGALAHGSPVVPCTREATLVHMIDNLGGRLGSFDRLEKELSPGAAWSSYDRALGSGAYFGSGEAITAQDRRPGAAEAA</sequence>
<reference evidence="3 4" key="1">
    <citation type="journal article" date="2018" name="J. Microbiol.">
        <title>Baekduia soli gen. nov., sp. nov., a novel bacterium isolated from the soil of Baekdu Mountain and proposal of a novel family name, Baekduiaceae fam. nov.</title>
        <authorList>
            <person name="An D.S."/>
            <person name="Siddiqi M.Z."/>
            <person name="Kim K.H."/>
            <person name="Yu H.S."/>
            <person name="Im W.T."/>
        </authorList>
    </citation>
    <scope>NUCLEOTIDE SEQUENCE [LARGE SCALE GENOMIC DNA]</scope>
    <source>
        <strain evidence="3 4">BR7-21</strain>
    </source>
</reference>
<dbReference type="KEGG" id="bsol:FSW04_02530"/>
<dbReference type="GO" id="GO:0031125">
    <property type="term" value="P:rRNA 3'-end processing"/>
    <property type="evidence" value="ECO:0007669"/>
    <property type="project" value="TreeGrafter"/>
</dbReference>
<evidence type="ECO:0000313" key="3">
    <source>
        <dbReference type="EMBL" id="QEC46562.1"/>
    </source>
</evidence>
<dbReference type="Gene3D" id="1.10.3210.10">
    <property type="entry name" value="Hypothetical protein af1432"/>
    <property type="match status" value="1"/>
</dbReference>
<dbReference type="GO" id="GO:0016787">
    <property type="term" value="F:hydrolase activity"/>
    <property type="evidence" value="ECO:0007669"/>
    <property type="project" value="UniProtKB-KW"/>
</dbReference>
<keyword evidence="1" id="KW-0378">Hydrolase</keyword>
<feature type="domain" description="HD/PDEase" evidence="2">
    <location>
        <begin position="160"/>
        <end position="293"/>
    </location>
</feature>
<dbReference type="Pfam" id="PF01966">
    <property type="entry name" value="HD"/>
    <property type="match status" value="1"/>
</dbReference>
<dbReference type="InterPro" id="IPR050798">
    <property type="entry name" value="YhaM_exoribonuc/phosphodiest"/>
</dbReference>
<dbReference type="OrthoDB" id="9778453at2"/>
<evidence type="ECO:0000259" key="2">
    <source>
        <dbReference type="SMART" id="SM00471"/>
    </source>
</evidence>
<dbReference type="InterPro" id="IPR006674">
    <property type="entry name" value="HD_domain"/>
</dbReference>
<accession>A0A5B8U0U0</accession>
<dbReference type="NCBIfam" id="TIGR00277">
    <property type="entry name" value="HDIG"/>
    <property type="match status" value="1"/>
</dbReference>
<dbReference type="PANTHER" id="PTHR37294">
    <property type="entry name" value="3'-5' EXORIBONUCLEASE YHAM"/>
    <property type="match status" value="1"/>
</dbReference>
<dbReference type="EMBL" id="CP042430">
    <property type="protein sequence ID" value="QEC46562.1"/>
    <property type="molecule type" value="Genomic_DNA"/>
</dbReference>
<evidence type="ECO:0000313" key="4">
    <source>
        <dbReference type="Proteomes" id="UP000321805"/>
    </source>
</evidence>
<dbReference type="PANTHER" id="PTHR37294:SF1">
    <property type="entry name" value="3'-5' EXORIBONUCLEASE YHAM"/>
    <property type="match status" value="1"/>
</dbReference>
<protein>
    <submittedName>
        <fullName evidence="3">HD domain-containing protein</fullName>
    </submittedName>
</protein>
<name>A0A5B8U0U0_9ACTN</name>
<organism evidence="3 4">
    <name type="scientific">Baekduia soli</name>
    <dbReference type="NCBI Taxonomy" id="496014"/>
    <lineage>
        <taxon>Bacteria</taxon>
        <taxon>Bacillati</taxon>
        <taxon>Actinomycetota</taxon>
        <taxon>Thermoleophilia</taxon>
        <taxon>Solirubrobacterales</taxon>
        <taxon>Baekduiaceae</taxon>
        <taxon>Baekduia</taxon>
    </lineage>
</organism>
<dbReference type="InterPro" id="IPR003607">
    <property type="entry name" value="HD/PDEase_dom"/>
</dbReference>
<dbReference type="CDD" id="cd00077">
    <property type="entry name" value="HDc"/>
    <property type="match status" value="1"/>
</dbReference>
<proteinExistence type="predicted"/>
<evidence type="ECO:0000256" key="1">
    <source>
        <dbReference type="ARBA" id="ARBA00022801"/>
    </source>
</evidence>
<dbReference type="Proteomes" id="UP000321805">
    <property type="component" value="Chromosome"/>
</dbReference>
<dbReference type="AlphaFoldDB" id="A0A5B8U0U0"/>
<gene>
    <name evidence="3" type="ORF">FSW04_02530</name>
</gene>
<keyword evidence="4" id="KW-1185">Reference proteome</keyword>
<dbReference type="SUPFAM" id="SSF109604">
    <property type="entry name" value="HD-domain/PDEase-like"/>
    <property type="match status" value="1"/>
</dbReference>
<dbReference type="SMART" id="SM00471">
    <property type="entry name" value="HDc"/>
    <property type="match status" value="1"/>
</dbReference>
<dbReference type="InterPro" id="IPR006675">
    <property type="entry name" value="HDIG_dom"/>
</dbReference>